<feature type="repeat" description="TPR" evidence="1">
    <location>
        <begin position="244"/>
        <end position="277"/>
    </location>
</feature>
<evidence type="ECO:0000256" key="2">
    <source>
        <dbReference type="SAM" id="MobiDB-lite"/>
    </source>
</evidence>
<dbReference type="PROSITE" id="PS50005">
    <property type="entry name" value="TPR"/>
    <property type="match status" value="1"/>
</dbReference>
<gene>
    <name evidence="3" type="ORF">QFW81_00925</name>
</gene>
<dbReference type="SMART" id="SM00028">
    <property type="entry name" value="TPR"/>
    <property type="match status" value="3"/>
</dbReference>
<dbReference type="RefSeq" id="WP_280576680.1">
    <property type="nucleotide sequence ID" value="NZ_JARXRO010000007.1"/>
</dbReference>
<evidence type="ECO:0000256" key="1">
    <source>
        <dbReference type="PROSITE-ProRule" id="PRU00339"/>
    </source>
</evidence>
<dbReference type="InterPro" id="IPR011990">
    <property type="entry name" value="TPR-like_helical_dom_sf"/>
</dbReference>
<proteinExistence type="predicted"/>
<evidence type="ECO:0000313" key="3">
    <source>
        <dbReference type="EMBL" id="MDH5832496.1"/>
    </source>
</evidence>
<dbReference type="Gene3D" id="1.25.40.10">
    <property type="entry name" value="Tetratricopeptide repeat domain"/>
    <property type="match status" value="2"/>
</dbReference>
<name>A0ABT6JP81_9GAMM</name>
<sequence>MSTGTGVVGDAPLSQRSIRIPATAYTVDGCHAQEEAAMIAWLLAAALAASPATPVDHGMPSPTVPSPEQVMELPPPLAQALQTQVIDRTPRSMARLERLVAFMYEPDGLGIQYRHDANHTVGETWSTREANCLSFTLLTIALARAAGIEAYGQEIARTLAWYAEGDTLYFSNHVNAGIRIGRHEYTVDVGSDSLMTLDTPQRVDDRRLMAVYYSNRAADLLGRGATVDAARYIDAALAADGGYATAWNNAGVLRVRSAQPDAAEQAFTHALELDKAHDGALMNLASLYTARGDDARAARYRDRLERLRLRNPYHHFMQAVDAERRDDHAAAARQYRRAISLYDGEHRFHSGLARALLHLGDARGAGRELQRAHDLSNGDMQARYQSKLDRLRRATP</sequence>
<protein>
    <submittedName>
        <fullName evidence="3">Transglutaminase</fullName>
    </submittedName>
</protein>
<dbReference type="SUPFAM" id="SSF48452">
    <property type="entry name" value="TPR-like"/>
    <property type="match status" value="1"/>
</dbReference>
<dbReference type="Proteomes" id="UP001156873">
    <property type="component" value="Unassembled WGS sequence"/>
</dbReference>
<dbReference type="EMBL" id="JARXRO010000007">
    <property type="protein sequence ID" value="MDH5832496.1"/>
    <property type="molecule type" value="Genomic_DNA"/>
</dbReference>
<feature type="region of interest" description="Disordered" evidence="2">
    <location>
        <begin position="369"/>
        <end position="396"/>
    </location>
</feature>
<keyword evidence="1" id="KW-0802">TPR repeat</keyword>
<evidence type="ECO:0000313" key="4">
    <source>
        <dbReference type="Proteomes" id="UP001156873"/>
    </source>
</evidence>
<organism evidence="3 4">
    <name type="scientific">Luteimonas kalidii</name>
    <dbReference type="NCBI Taxonomy" id="3042025"/>
    <lineage>
        <taxon>Bacteria</taxon>
        <taxon>Pseudomonadati</taxon>
        <taxon>Pseudomonadota</taxon>
        <taxon>Gammaproteobacteria</taxon>
        <taxon>Lysobacterales</taxon>
        <taxon>Lysobacteraceae</taxon>
        <taxon>Luteimonas</taxon>
    </lineage>
</organism>
<accession>A0ABT6JP81</accession>
<reference evidence="3 4" key="1">
    <citation type="submission" date="2023-04" db="EMBL/GenBank/DDBJ databases">
        <title>Luteimonas sp. M1R5S59.</title>
        <authorList>
            <person name="Sun J.-Q."/>
        </authorList>
    </citation>
    <scope>NUCLEOTIDE SEQUENCE [LARGE SCALE GENOMIC DNA]</scope>
    <source>
        <strain evidence="3 4">M1R5S59</strain>
    </source>
</reference>
<comment type="caution">
    <text evidence="3">The sequence shown here is derived from an EMBL/GenBank/DDBJ whole genome shotgun (WGS) entry which is preliminary data.</text>
</comment>
<feature type="compositionally biased region" description="Basic and acidic residues" evidence="2">
    <location>
        <begin position="386"/>
        <end position="396"/>
    </location>
</feature>
<keyword evidence="4" id="KW-1185">Reference proteome</keyword>
<dbReference type="InterPro" id="IPR019734">
    <property type="entry name" value="TPR_rpt"/>
</dbReference>